<dbReference type="Proteomes" id="UP001307889">
    <property type="component" value="Chromosome 10"/>
</dbReference>
<proteinExistence type="predicted"/>
<dbReference type="EMBL" id="AP028918">
    <property type="protein sequence ID" value="BES99425.1"/>
    <property type="molecule type" value="Genomic_DNA"/>
</dbReference>
<sequence>MIKPWDPFLRDVALYLFPVPFETFHFICHRKTKTSQFDGGISYVTCRRVQPQEKRELPKDLATSFRESTL</sequence>
<evidence type="ECO:0000313" key="1">
    <source>
        <dbReference type="EMBL" id="BES99425.1"/>
    </source>
</evidence>
<keyword evidence="2" id="KW-1185">Reference proteome</keyword>
<evidence type="ECO:0000313" key="2">
    <source>
        <dbReference type="Proteomes" id="UP001307889"/>
    </source>
</evidence>
<organism evidence="1 2">
    <name type="scientific">Nesidiocoris tenuis</name>
    <dbReference type="NCBI Taxonomy" id="355587"/>
    <lineage>
        <taxon>Eukaryota</taxon>
        <taxon>Metazoa</taxon>
        <taxon>Ecdysozoa</taxon>
        <taxon>Arthropoda</taxon>
        <taxon>Hexapoda</taxon>
        <taxon>Insecta</taxon>
        <taxon>Pterygota</taxon>
        <taxon>Neoptera</taxon>
        <taxon>Paraneoptera</taxon>
        <taxon>Hemiptera</taxon>
        <taxon>Heteroptera</taxon>
        <taxon>Panheteroptera</taxon>
        <taxon>Cimicomorpha</taxon>
        <taxon>Miridae</taxon>
        <taxon>Dicyphina</taxon>
        <taxon>Nesidiocoris</taxon>
    </lineage>
</organism>
<protein>
    <submittedName>
        <fullName evidence="1">Uncharacterized protein</fullName>
    </submittedName>
</protein>
<accession>A0ABN7B4T1</accession>
<name>A0ABN7B4T1_9HEMI</name>
<reference evidence="1 2" key="1">
    <citation type="submission" date="2023-09" db="EMBL/GenBank/DDBJ databases">
        <title>Nesidiocoris tenuis whole genome shotgun sequence.</title>
        <authorList>
            <person name="Shibata T."/>
            <person name="Shimoda M."/>
            <person name="Kobayashi T."/>
            <person name="Uehara T."/>
        </authorList>
    </citation>
    <scope>NUCLEOTIDE SEQUENCE [LARGE SCALE GENOMIC DNA]</scope>
    <source>
        <strain evidence="1 2">Japan</strain>
    </source>
</reference>
<gene>
    <name evidence="1" type="ORF">NTJ_12242</name>
</gene>